<sequence>MKSLLTLLLIHSTIFFSAAQQLKISGNGRYIESQDGKPFLWIGDTAWELFHKLSREEASEYLETRARQGFTVIQAVVLAENDGLRIPNAYGDLPLIGLSPEKPNERYFMHVDFIVNKAASLGLYIAMLPTWADKVPSNRPEPGPVVFNRHNASSFGEFLGNRYKKQPVIWILGGDRDVQDQEVFEIWKAMALGLKKGDGGRHLITYHPAGESSSSYWFHNEDWLDFNMYQSGHAHHYMPVYQFAEEDWLKKPAKPFIDGEPAYEDIPVRFWVYMDWNEPAKKKKILDKQGLVKDKSYFPEGFFTDYDVRVHAYWNFLSGACGYTYGNNAVWQMFKKNNAFSIPALTDWKEALTRPGAEDMQYLKKLFELRPFSKLVPDQSIIYGKNPRDSTHIRSAKAEDGSFFIVYLPIGGPVKINMKKISGRLITAWWYNPRNGKAEKIIKTTKEDIQEFISPGAGKGNDWVLVLDDRNARLKTLEM</sequence>
<evidence type="ECO:0000256" key="1">
    <source>
        <dbReference type="SAM" id="SignalP"/>
    </source>
</evidence>
<keyword evidence="5" id="KW-1185">Reference proteome</keyword>
<dbReference type="Pfam" id="PF12904">
    <property type="entry name" value="Collagen_bind_2"/>
    <property type="match status" value="1"/>
</dbReference>
<dbReference type="SUPFAM" id="SSF51445">
    <property type="entry name" value="(Trans)glycosidases"/>
    <property type="match status" value="1"/>
</dbReference>
<keyword evidence="1" id="KW-0732">Signal</keyword>
<feature type="chain" id="PRO_5042046551" evidence="1">
    <location>
        <begin position="19"/>
        <end position="479"/>
    </location>
</feature>
<dbReference type="InterPro" id="IPR024749">
    <property type="entry name" value="Collagen-bd_put"/>
</dbReference>
<dbReference type="Gene3D" id="3.20.20.80">
    <property type="entry name" value="Glycosidases"/>
    <property type="match status" value="1"/>
</dbReference>
<dbReference type="InterPro" id="IPR025277">
    <property type="entry name" value="Apiosidase-like_cat_dom"/>
</dbReference>
<comment type="caution">
    <text evidence="4">The sequence shown here is derived from an EMBL/GenBank/DDBJ whole genome shotgun (WGS) entry which is preliminary data.</text>
</comment>
<name>A0AAE3IMU1_9BACT</name>
<accession>A0AAE3IMU1</accession>
<evidence type="ECO:0000259" key="2">
    <source>
        <dbReference type="Pfam" id="PF12904"/>
    </source>
</evidence>
<gene>
    <name evidence="4" type="ORF">OD355_09735</name>
</gene>
<dbReference type="GO" id="GO:0016787">
    <property type="term" value="F:hydrolase activity"/>
    <property type="evidence" value="ECO:0007669"/>
    <property type="project" value="UniProtKB-KW"/>
</dbReference>
<dbReference type="AlphaFoldDB" id="A0AAE3IMU1"/>
<dbReference type="InterPro" id="IPR017853">
    <property type="entry name" value="GH"/>
</dbReference>
<reference evidence="4" key="1">
    <citation type="submission" date="2022-10" db="EMBL/GenBank/DDBJ databases">
        <authorList>
            <person name="Kim H.S."/>
            <person name="Kim J.-S."/>
            <person name="Suh M.K."/>
            <person name="Eom M.K."/>
            <person name="Lee J.-S."/>
        </authorList>
    </citation>
    <scope>NUCLEOTIDE SEQUENCE</scope>
    <source>
        <strain evidence="4">LIP-5</strain>
    </source>
</reference>
<protein>
    <submittedName>
        <fullName evidence="4">Glycoside hydrolase family 140 protein</fullName>
    </submittedName>
</protein>
<keyword evidence="4" id="KW-0378">Hydrolase</keyword>
<dbReference type="Pfam" id="PF13204">
    <property type="entry name" value="Apiosidase"/>
    <property type="match status" value="1"/>
</dbReference>
<evidence type="ECO:0000313" key="5">
    <source>
        <dbReference type="Proteomes" id="UP001209317"/>
    </source>
</evidence>
<evidence type="ECO:0000313" key="4">
    <source>
        <dbReference type="EMBL" id="MCU7694794.1"/>
    </source>
</evidence>
<dbReference type="EMBL" id="JAOTPL010000013">
    <property type="protein sequence ID" value="MCU7694794.1"/>
    <property type="molecule type" value="Genomic_DNA"/>
</dbReference>
<dbReference type="RefSeq" id="WP_263038280.1">
    <property type="nucleotide sequence ID" value="NZ_JAOTPL010000013.1"/>
</dbReference>
<dbReference type="PANTHER" id="PTHR37836">
    <property type="entry name" value="LMO1036 PROTEIN"/>
    <property type="match status" value="1"/>
</dbReference>
<dbReference type="Proteomes" id="UP001209317">
    <property type="component" value="Unassembled WGS sequence"/>
</dbReference>
<feature type="domain" description="Putative collagen-binding" evidence="2">
    <location>
        <begin position="376"/>
        <end position="468"/>
    </location>
</feature>
<organism evidence="4 5">
    <name type="scientific">Haoranjiania flava</name>
    <dbReference type="NCBI Taxonomy" id="1856322"/>
    <lineage>
        <taxon>Bacteria</taxon>
        <taxon>Pseudomonadati</taxon>
        <taxon>Bacteroidota</taxon>
        <taxon>Chitinophagia</taxon>
        <taxon>Chitinophagales</taxon>
        <taxon>Chitinophagaceae</taxon>
        <taxon>Haoranjiania</taxon>
    </lineage>
</organism>
<feature type="domain" description="Apiosidase-like catalytic" evidence="3">
    <location>
        <begin position="26"/>
        <end position="372"/>
    </location>
</feature>
<proteinExistence type="predicted"/>
<evidence type="ECO:0000259" key="3">
    <source>
        <dbReference type="Pfam" id="PF13204"/>
    </source>
</evidence>
<feature type="signal peptide" evidence="1">
    <location>
        <begin position="1"/>
        <end position="18"/>
    </location>
</feature>
<dbReference type="PANTHER" id="PTHR37836:SF3">
    <property type="entry name" value="ENDOGLUCANASE"/>
    <property type="match status" value="1"/>
</dbReference>